<dbReference type="EMBL" id="LAZR01042189">
    <property type="protein sequence ID" value="KKL10135.1"/>
    <property type="molecule type" value="Genomic_DNA"/>
</dbReference>
<organism evidence="1">
    <name type="scientific">marine sediment metagenome</name>
    <dbReference type="NCBI Taxonomy" id="412755"/>
    <lineage>
        <taxon>unclassified sequences</taxon>
        <taxon>metagenomes</taxon>
        <taxon>ecological metagenomes</taxon>
    </lineage>
</organism>
<gene>
    <name evidence="1" type="ORF">LCGC14_2558900</name>
</gene>
<proteinExistence type="predicted"/>
<feature type="non-terminal residue" evidence="1">
    <location>
        <position position="1"/>
    </location>
</feature>
<comment type="caution">
    <text evidence="1">The sequence shown here is derived from an EMBL/GenBank/DDBJ whole genome shotgun (WGS) entry which is preliminary data.</text>
</comment>
<dbReference type="AlphaFoldDB" id="A0A0F9AL56"/>
<accession>A0A0F9AL56</accession>
<sequence>CWAKCNHPSKALCADEVGQLVDENEEPDLLCLYYLPKMYYHELRT</sequence>
<evidence type="ECO:0000313" key="1">
    <source>
        <dbReference type="EMBL" id="KKL10135.1"/>
    </source>
</evidence>
<protein>
    <submittedName>
        <fullName evidence="1">Uncharacterized protein</fullName>
    </submittedName>
</protein>
<name>A0A0F9AL56_9ZZZZ</name>
<reference evidence="1" key="1">
    <citation type="journal article" date="2015" name="Nature">
        <title>Complex archaea that bridge the gap between prokaryotes and eukaryotes.</title>
        <authorList>
            <person name="Spang A."/>
            <person name="Saw J.H."/>
            <person name="Jorgensen S.L."/>
            <person name="Zaremba-Niedzwiedzka K."/>
            <person name="Martijn J."/>
            <person name="Lind A.E."/>
            <person name="van Eijk R."/>
            <person name="Schleper C."/>
            <person name="Guy L."/>
            <person name="Ettema T.J."/>
        </authorList>
    </citation>
    <scope>NUCLEOTIDE SEQUENCE</scope>
</reference>